<keyword evidence="1" id="KW-0732">Signal</keyword>
<gene>
    <name evidence="2" type="ORF">H5410_000135</name>
</gene>
<protein>
    <submittedName>
        <fullName evidence="2">Uncharacterized protein</fullName>
    </submittedName>
</protein>
<organism evidence="2 3">
    <name type="scientific">Solanum commersonii</name>
    <name type="common">Commerson's wild potato</name>
    <name type="synonym">Commerson's nightshade</name>
    <dbReference type="NCBI Taxonomy" id="4109"/>
    <lineage>
        <taxon>Eukaryota</taxon>
        <taxon>Viridiplantae</taxon>
        <taxon>Streptophyta</taxon>
        <taxon>Embryophyta</taxon>
        <taxon>Tracheophyta</taxon>
        <taxon>Spermatophyta</taxon>
        <taxon>Magnoliopsida</taxon>
        <taxon>eudicotyledons</taxon>
        <taxon>Gunneridae</taxon>
        <taxon>Pentapetalae</taxon>
        <taxon>asterids</taxon>
        <taxon>lamiids</taxon>
        <taxon>Solanales</taxon>
        <taxon>Solanaceae</taxon>
        <taxon>Solanoideae</taxon>
        <taxon>Solaneae</taxon>
        <taxon>Solanum</taxon>
    </lineage>
</organism>
<sequence length="131" mass="14869">MKLLLIINFFFISIVLHYGQSRVIISELEEVSTRSVIEHQHRHLLLAGLVKKIHFSGEISSSLGKFRGLKMLNISYNGLRFQQLLGIWSLNSIDLSHNSFSGPIPQSFTKLQQLTTLDVSNTTTYSVKSHK</sequence>
<dbReference type="Proteomes" id="UP000824120">
    <property type="component" value="Chromosome 1"/>
</dbReference>
<accession>A0A9J6AVY3</accession>
<dbReference type="SUPFAM" id="SSF52058">
    <property type="entry name" value="L domain-like"/>
    <property type="match status" value="1"/>
</dbReference>
<dbReference type="Pfam" id="PF00560">
    <property type="entry name" value="LRR_1"/>
    <property type="match status" value="1"/>
</dbReference>
<dbReference type="PANTHER" id="PTHR48065:SF23">
    <property type="entry name" value="LEUCINE-RICH REPEAT-CONTAINING N-TERMINAL PLANT-TYPE DOMAIN-CONTAINING PROTEIN"/>
    <property type="match status" value="1"/>
</dbReference>
<proteinExistence type="predicted"/>
<dbReference type="InterPro" id="IPR001611">
    <property type="entry name" value="Leu-rich_rpt"/>
</dbReference>
<evidence type="ECO:0000313" key="2">
    <source>
        <dbReference type="EMBL" id="KAG5628418.1"/>
    </source>
</evidence>
<dbReference type="AlphaFoldDB" id="A0A9J6AVY3"/>
<dbReference type="Gene3D" id="3.80.10.10">
    <property type="entry name" value="Ribonuclease Inhibitor"/>
    <property type="match status" value="1"/>
</dbReference>
<evidence type="ECO:0000256" key="1">
    <source>
        <dbReference type="SAM" id="SignalP"/>
    </source>
</evidence>
<dbReference type="InterPro" id="IPR032675">
    <property type="entry name" value="LRR_dom_sf"/>
</dbReference>
<evidence type="ECO:0000313" key="3">
    <source>
        <dbReference type="Proteomes" id="UP000824120"/>
    </source>
</evidence>
<feature type="chain" id="PRO_5039904477" evidence="1">
    <location>
        <begin position="22"/>
        <end position="131"/>
    </location>
</feature>
<keyword evidence="3" id="KW-1185">Reference proteome</keyword>
<reference evidence="2 3" key="1">
    <citation type="submission" date="2020-09" db="EMBL/GenBank/DDBJ databases">
        <title>De no assembly of potato wild relative species, Solanum commersonii.</title>
        <authorList>
            <person name="Cho K."/>
        </authorList>
    </citation>
    <scope>NUCLEOTIDE SEQUENCE [LARGE SCALE GENOMIC DNA]</scope>
    <source>
        <strain evidence="2">LZ3.2</strain>
        <tissue evidence="2">Leaf</tissue>
    </source>
</reference>
<comment type="caution">
    <text evidence="2">The sequence shown here is derived from an EMBL/GenBank/DDBJ whole genome shotgun (WGS) entry which is preliminary data.</text>
</comment>
<dbReference type="OrthoDB" id="1306182at2759"/>
<dbReference type="PANTHER" id="PTHR48065">
    <property type="entry name" value="OS10G0469600 PROTEIN"/>
    <property type="match status" value="1"/>
</dbReference>
<name>A0A9J6AVY3_SOLCO</name>
<dbReference type="EMBL" id="JACXVP010000001">
    <property type="protein sequence ID" value="KAG5628418.1"/>
    <property type="molecule type" value="Genomic_DNA"/>
</dbReference>
<feature type="signal peptide" evidence="1">
    <location>
        <begin position="1"/>
        <end position="21"/>
    </location>
</feature>